<reference evidence="4" key="1">
    <citation type="submission" date="2021-03" db="EMBL/GenBank/DDBJ databases">
        <authorList>
            <person name="Jaffe A."/>
        </authorList>
    </citation>
    <scope>NUCLEOTIDE SEQUENCE</scope>
    <source>
        <strain evidence="4">RIFCSPLOWO2_01_FULL_58_19</strain>
    </source>
</reference>
<keyword evidence="1" id="KW-0547">Nucleotide-binding</keyword>
<dbReference type="InterPro" id="IPR020536">
    <property type="entry name" value="ThiI_AANH"/>
</dbReference>
<proteinExistence type="predicted"/>
<dbReference type="Proteomes" id="UP000678237">
    <property type="component" value="Unassembled WGS sequence"/>
</dbReference>
<protein>
    <submittedName>
        <fullName evidence="4">7-cyano-7-deazaguanine synthase</fullName>
        <ecNumber evidence="4">6.3.4.20</ecNumber>
    </submittedName>
</protein>
<dbReference type="GO" id="GO:0052837">
    <property type="term" value="P:thiazole biosynthetic process"/>
    <property type="evidence" value="ECO:0007669"/>
    <property type="project" value="TreeGrafter"/>
</dbReference>
<reference evidence="4" key="2">
    <citation type="submission" date="2021-05" db="EMBL/GenBank/DDBJ databases">
        <title>Protein family content uncovers lineage relationships and bacterial pathway maintenance mechanisms in DPANN archaea.</title>
        <authorList>
            <person name="Castelle C.J."/>
            <person name="Meheust R."/>
            <person name="Jaffe A.L."/>
            <person name="Seitz K."/>
            <person name="Gong X."/>
            <person name="Baker B.J."/>
            <person name="Banfield J.F."/>
        </authorList>
    </citation>
    <scope>NUCLEOTIDE SEQUENCE</scope>
    <source>
        <strain evidence="4">RIFCSPLOWO2_01_FULL_58_19</strain>
    </source>
</reference>
<dbReference type="PANTHER" id="PTHR43209">
    <property type="entry name" value="TRNA SULFURTRANSFERASE"/>
    <property type="match status" value="1"/>
</dbReference>
<dbReference type="PANTHER" id="PTHR43209:SF1">
    <property type="entry name" value="TRNA SULFURTRANSFERASE"/>
    <property type="match status" value="1"/>
</dbReference>
<evidence type="ECO:0000313" key="4">
    <source>
        <dbReference type="EMBL" id="MBS3063185.1"/>
    </source>
</evidence>
<feature type="domain" description="Thil AANH" evidence="3">
    <location>
        <begin position="6"/>
        <end position="189"/>
    </location>
</feature>
<dbReference type="EC" id="6.3.4.20" evidence="4"/>
<dbReference type="GO" id="GO:0005524">
    <property type="term" value="F:ATP binding"/>
    <property type="evidence" value="ECO:0007669"/>
    <property type="project" value="UniProtKB-KW"/>
</dbReference>
<dbReference type="SUPFAM" id="SSF52402">
    <property type="entry name" value="Adenine nucleotide alpha hydrolases-like"/>
    <property type="match status" value="1"/>
</dbReference>
<evidence type="ECO:0000256" key="1">
    <source>
        <dbReference type="ARBA" id="ARBA00022741"/>
    </source>
</evidence>
<gene>
    <name evidence="4" type="ORF">J4203_04885</name>
</gene>
<organism evidence="4 5">
    <name type="scientific">Candidatus Iainarchaeum sp</name>
    <dbReference type="NCBI Taxonomy" id="3101447"/>
    <lineage>
        <taxon>Archaea</taxon>
        <taxon>Candidatus Iainarchaeota</taxon>
        <taxon>Candidatus Iainarchaeia</taxon>
        <taxon>Candidatus Iainarchaeales</taxon>
        <taxon>Candidatus Iainarchaeaceae</taxon>
        <taxon>Candidatus Iainarchaeum</taxon>
    </lineage>
</organism>
<dbReference type="InterPro" id="IPR050102">
    <property type="entry name" value="tRNA_sulfurtransferase_ThiI"/>
</dbReference>
<name>A0A8T4LIY9_9ARCH</name>
<comment type="caution">
    <text evidence="4">The sequence shown here is derived from an EMBL/GenBank/DDBJ whole genome shotgun (WGS) entry which is preliminary data.</text>
</comment>
<evidence type="ECO:0000259" key="3">
    <source>
        <dbReference type="Pfam" id="PF02568"/>
    </source>
</evidence>
<evidence type="ECO:0000256" key="2">
    <source>
        <dbReference type="ARBA" id="ARBA00022840"/>
    </source>
</evidence>
<evidence type="ECO:0000313" key="5">
    <source>
        <dbReference type="Proteomes" id="UP000678237"/>
    </source>
</evidence>
<dbReference type="AlphaFoldDB" id="A0A8T4LIY9"/>
<dbReference type="InterPro" id="IPR014729">
    <property type="entry name" value="Rossmann-like_a/b/a_fold"/>
</dbReference>
<sequence length="225" mass="24769">MVSGTQRALLLLSGGIDSPVAGWLARQRGVHVDCIHFANEVFAGNEPEYKSRLLAKKLGFGQFYFVDISSLLARLAGHGNRKYYFVLMKRAMMKIAEQVALRHGYDFLVTGESLGQVSSQTLKNLAVIDKSTRIKIVRPLLCLDKVEIIHLAEKIGSFDLSKGKEHCDALATGKPSTQADEDLVLQDEALVQLDKLVAEAVQQVVQEPVASMKEPEAPRHLKGVC</sequence>
<dbReference type="Gene3D" id="3.40.50.620">
    <property type="entry name" value="HUPs"/>
    <property type="match status" value="1"/>
</dbReference>
<dbReference type="Pfam" id="PF02568">
    <property type="entry name" value="ThiI"/>
    <property type="match status" value="1"/>
</dbReference>
<dbReference type="GO" id="GO:0004810">
    <property type="term" value="F:CCA tRNA nucleotidyltransferase activity"/>
    <property type="evidence" value="ECO:0007669"/>
    <property type="project" value="InterPro"/>
</dbReference>
<dbReference type="EMBL" id="JAGVWE010000004">
    <property type="protein sequence ID" value="MBS3063185.1"/>
    <property type="molecule type" value="Genomic_DNA"/>
</dbReference>
<keyword evidence="4" id="KW-0436">Ligase</keyword>
<dbReference type="GO" id="GO:0002937">
    <property type="term" value="P:tRNA 4-thiouridine biosynthesis"/>
    <property type="evidence" value="ECO:0007669"/>
    <property type="project" value="TreeGrafter"/>
</dbReference>
<keyword evidence="2" id="KW-0067">ATP-binding</keyword>
<dbReference type="GO" id="GO:0005829">
    <property type="term" value="C:cytosol"/>
    <property type="evidence" value="ECO:0007669"/>
    <property type="project" value="TreeGrafter"/>
</dbReference>
<dbReference type="GO" id="GO:0016874">
    <property type="term" value="F:ligase activity"/>
    <property type="evidence" value="ECO:0007669"/>
    <property type="project" value="UniProtKB-KW"/>
</dbReference>
<accession>A0A8T4LIY9</accession>